<sequence>MGMALRMQDHKSRKLSMIFFSKNGNR</sequence>
<evidence type="ECO:0000313" key="1">
    <source>
        <dbReference type="EMBL" id="MBW84448.1"/>
    </source>
</evidence>
<dbReference type="EMBL" id="GGEC01003965">
    <property type="protein sequence ID" value="MBW84448.1"/>
    <property type="molecule type" value="Transcribed_RNA"/>
</dbReference>
<organism evidence="1">
    <name type="scientific">Rhizophora mucronata</name>
    <name type="common">Asiatic mangrove</name>
    <dbReference type="NCBI Taxonomy" id="61149"/>
    <lineage>
        <taxon>Eukaryota</taxon>
        <taxon>Viridiplantae</taxon>
        <taxon>Streptophyta</taxon>
        <taxon>Embryophyta</taxon>
        <taxon>Tracheophyta</taxon>
        <taxon>Spermatophyta</taxon>
        <taxon>Magnoliopsida</taxon>
        <taxon>eudicotyledons</taxon>
        <taxon>Gunneridae</taxon>
        <taxon>Pentapetalae</taxon>
        <taxon>rosids</taxon>
        <taxon>fabids</taxon>
        <taxon>Malpighiales</taxon>
        <taxon>Rhizophoraceae</taxon>
        <taxon>Rhizophora</taxon>
    </lineage>
</organism>
<accession>A0A2P2ITB6</accession>
<proteinExistence type="predicted"/>
<dbReference type="AlphaFoldDB" id="A0A2P2ITB6"/>
<protein>
    <submittedName>
        <fullName evidence="1">Uncharacterized protein</fullName>
    </submittedName>
</protein>
<name>A0A2P2ITB6_RHIMU</name>
<reference evidence="1" key="1">
    <citation type="submission" date="2018-02" db="EMBL/GenBank/DDBJ databases">
        <title>Rhizophora mucronata_Transcriptome.</title>
        <authorList>
            <person name="Meera S.P."/>
            <person name="Sreeshan A."/>
            <person name="Augustine A."/>
        </authorList>
    </citation>
    <scope>NUCLEOTIDE SEQUENCE</scope>
    <source>
        <tissue evidence="1">Leaf</tissue>
    </source>
</reference>